<dbReference type="InterPro" id="IPR029063">
    <property type="entry name" value="SAM-dependent_MTases_sf"/>
</dbReference>
<dbReference type="Gene3D" id="3.40.50.150">
    <property type="entry name" value="Vaccinia Virus protein VP39"/>
    <property type="match status" value="1"/>
</dbReference>
<dbReference type="GO" id="GO:0008757">
    <property type="term" value="F:S-adenosylmethionine-dependent methyltransferase activity"/>
    <property type="evidence" value="ECO:0007669"/>
    <property type="project" value="InterPro"/>
</dbReference>
<reference evidence="5" key="1">
    <citation type="submission" date="2006-01" db="EMBL/GenBank/DDBJ databases">
        <title>Complete sequence of Anaeromyxobacter dehalogenans 2CP-C.</title>
        <authorList>
            <consortium name="US DOE Joint Genome Institute"/>
            <person name="Copeland A."/>
            <person name="Lucas S."/>
            <person name="Lapidus A."/>
            <person name="Barry K."/>
            <person name="Detter J.C."/>
            <person name="Glavina T."/>
            <person name="Hammon N."/>
            <person name="Israni S."/>
            <person name="Pitluck S."/>
            <person name="Brettin T."/>
            <person name="Bruce D."/>
            <person name="Han C."/>
            <person name="Tapia R."/>
            <person name="Gilna P."/>
            <person name="Kiss H."/>
            <person name="Schmutz J."/>
            <person name="Larimer F."/>
            <person name="Land M."/>
            <person name="Kyrpides N."/>
            <person name="Anderson I."/>
            <person name="Sanford R.A."/>
            <person name="Ritalahti K.M."/>
            <person name="Thomas H.S."/>
            <person name="Kirby J.R."/>
            <person name="Zhulin I.B."/>
            <person name="Loeffler F.E."/>
            <person name="Richardson P."/>
        </authorList>
    </citation>
    <scope>NUCLEOTIDE SEQUENCE</scope>
    <source>
        <strain evidence="5">2CP-C</strain>
    </source>
</reference>
<dbReference type="GO" id="GO:0032259">
    <property type="term" value="P:methylation"/>
    <property type="evidence" value="ECO:0007669"/>
    <property type="project" value="UniProtKB-KW"/>
</dbReference>
<gene>
    <name evidence="5" type="ordered locus">Adeh_3418</name>
</gene>
<dbReference type="PANTHER" id="PTHR44942:SF4">
    <property type="entry name" value="METHYLTRANSFERASE TYPE 11 DOMAIN-CONTAINING PROTEIN"/>
    <property type="match status" value="1"/>
</dbReference>
<proteinExistence type="inferred from homology"/>
<name>Q2IF26_ANADE</name>
<dbReference type="Proteomes" id="UP000001935">
    <property type="component" value="Chromosome"/>
</dbReference>
<keyword evidence="3 5" id="KW-0808">Transferase</keyword>
<dbReference type="OrthoDB" id="5526128at2"/>
<feature type="domain" description="Methyltransferase type 11" evidence="4">
    <location>
        <begin position="50"/>
        <end position="142"/>
    </location>
</feature>
<evidence type="ECO:0000256" key="2">
    <source>
        <dbReference type="ARBA" id="ARBA00022603"/>
    </source>
</evidence>
<accession>Q2IF26</accession>
<dbReference type="SUPFAM" id="SSF53335">
    <property type="entry name" value="S-adenosyl-L-methionine-dependent methyltransferases"/>
    <property type="match status" value="1"/>
</dbReference>
<organism evidence="5 6">
    <name type="scientific">Anaeromyxobacter dehalogenans (strain 2CP-C)</name>
    <dbReference type="NCBI Taxonomy" id="290397"/>
    <lineage>
        <taxon>Bacteria</taxon>
        <taxon>Pseudomonadati</taxon>
        <taxon>Myxococcota</taxon>
        <taxon>Myxococcia</taxon>
        <taxon>Myxococcales</taxon>
        <taxon>Cystobacterineae</taxon>
        <taxon>Anaeromyxobacteraceae</taxon>
        <taxon>Anaeromyxobacter</taxon>
    </lineage>
</organism>
<dbReference type="PANTHER" id="PTHR44942">
    <property type="entry name" value="METHYLTRANSF_11 DOMAIN-CONTAINING PROTEIN"/>
    <property type="match status" value="1"/>
</dbReference>
<evidence type="ECO:0000313" key="6">
    <source>
        <dbReference type="Proteomes" id="UP000001935"/>
    </source>
</evidence>
<evidence type="ECO:0000256" key="1">
    <source>
        <dbReference type="ARBA" id="ARBA00008361"/>
    </source>
</evidence>
<comment type="similarity">
    <text evidence="1">Belongs to the methyltransferase superfamily.</text>
</comment>
<dbReference type="eggNOG" id="COG2226">
    <property type="taxonomic scope" value="Bacteria"/>
</dbReference>
<dbReference type="KEGG" id="ade:Adeh_3418"/>
<dbReference type="HOGENOM" id="CLU_1145353_0_0_7"/>
<evidence type="ECO:0000259" key="4">
    <source>
        <dbReference type="Pfam" id="PF08241"/>
    </source>
</evidence>
<dbReference type="EMBL" id="CP000251">
    <property type="protein sequence ID" value="ABC83185.1"/>
    <property type="molecule type" value="Genomic_DNA"/>
</dbReference>
<dbReference type="InterPro" id="IPR051052">
    <property type="entry name" value="Diverse_substrate_MTase"/>
</dbReference>
<dbReference type="RefSeq" id="WP_011422467.1">
    <property type="nucleotide sequence ID" value="NC_007760.1"/>
</dbReference>
<dbReference type="STRING" id="290397.Adeh_3418"/>
<dbReference type="AlphaFoldDB" id="Q2IF26"/>
<evidence type="ECO:0000256" key="3">
    <source>
        <dbReference type="ARBA" id="ARBA00022679"/>
    </source>
</evidence>
<protein>
    <submittedName>
        <fullName evidence="5">Methyltransferase type 11</fullName>
    </submittedName>
</protein>
<dbReference type="CDD" id="cd02440">
    <property type="entry name" value="AdoMet_MTases"/>
    <property type="match status" value="1"/>
</dbReference>
<evidence type="ECO:0000313" key="5">
    <source>
        <dbReference type="EMBL" id="ABC83185.1"/>
    </source>
</evidence>
<keyword evidence="2 5" id="KW-0489">Methyltransferase</keyword>
<dbReference type="InterPro" id="IPR013216">
    <property type="entry name" value="Methyltransf_11"/>
</dbReference>
<dbReference type="Pfam" id="PF08241">
    <property type="entry name" value="Methyltransf_11"/>
    <property type="match status" value="1"/>
</dbReference>
<sequence>MSRRGASPDDPRRWVFNRLAEDYAVRPGYPAPLADRLAALAGGPGARAADLGAGTGHLARALASRGLRVWAVEPARAMLDALAAAPAPDGPAVEPVHAAAEQTGLAAGGFDLVVIADALHWIDPDRGAREAARLLAPGGALAVVTPRLADTPFLRALGERIAQANFKARPRPPPVGLFFSVAGLPAPATEAFEDEARLGAGALDAVLRSLSYVGPALGPAALEALLADARALAAAHGGAAWRREIALAWSRRSP</sequence>